<dbReference type="Pfam" id="PF16407">
    <property type="entry name" value="PKD_2"/>
    <property type="match status" value="1"/>
</dbReference>
<reference evidence="1 2" key="1">
    <citation type="submission" date="2017-04" db="EMBL/GenBank/DDBJ databases">
        <authorList>
            <person name="Afonso C.L."/>
            <person name="Miller P.J."/>
            <person name="Scott M.A."/>
            <person name="Spackman E."/>
            <person name="Goraichik I."/>
            <person name="Dimitrov K.M."/>
            <person name="Suarez D.L."/>
            <person name="Swayne D.E."/>
        </authorList>
    </citation>
    <scope>NUCLEOTIDE SEQUENCE [LARGE SCALE GENOMIC DNA]</scope>
    <source>
        <strain evidence="1 2">DSM 22418</strain>
    </source>
</reference>
<dbReference type="AlphaFoldDB" id="A0A1X7I7N1"/>
<dbReference type="STRING" id="561061.SAMN05660862_0512"/>
<sequence>MKLLYFPLIFSCMLAILSCSKDLGNYNYKDINELDIKGVLTNYMVRTGLDTLHINPTITATEEQSGSDRYEYLWILKTGSLTFDTISRERNLSYPILLNPVPYDLFYRVMDKVTGVTWTANTKITVSTAYSRGLLIMGENESGFAEAEMLSMLSDTLHIKGILSKSGLPSLREPISLVHTAGDASYIRLWAMTKTGSYFLDRATMTATTANNLGRFLFTSDEIDPQTVHPVVIAPQVRTAAGAVGSTLYRALVTVGGDVFSSVPLIMGGDFYNNPINRVASAPDVRIPAAPYLLYPIGSMSSIMWYDTRNQRFLNHTSIGVSTSSTPLTDGVNDVFPWNQPVGRTLVYAENTRNTDGGSTNGNSFAIMKDTDNTSHIYKFYANGTNPAKRAAYKVKAIATDFDKASLYAFSSNRTVVFYAVGKTLYAYDYNPGFEKIYTFPELGDAEVTMVKFDTQMDHVVNSLYIATYDTASKGTLRRFRVGTNPNVVELSLQDNSTWTDMIKIKDINWRAIN</sequence>
<dbReference type="Proteomes" id="UP000192980">
    <property type="component" value="Unassembled WGS sequence"/>
</dbReference>
<name>A0A1X7I7N1_9SPHI</name>
<protein>
    <submittedName>
        <fullName evidence="1">PKD-like family protein</fullName>
    </submittedName>
</protein>
<proteinExistence type="predicted"/>
<dbReference type="EMBL" id="FXAU01000001">
    <property type="protein sequence ID" value="SMG10151.1"/>
    <property type="molecule type" value="Genomic_DNA"/>
</dbReference>
<dbReference type="InterPro" id="IPR032183">
    <property type="entry name" value="PKD-like"/>
</dbReference>
<accession>A0A1X7I7N1</accession>
<gene>
    <name evidence="1" type="ORF">SAMN05660862_0512</name>
</gene>
<dbReference type="PROSITE" id="PS51257">
    <property type="entry name" value="PROKAR_LIPOPROTEIN"/>
    <property type="match status" value="1"/>
</dbReference>
<organism evidence="1 2">
    <name type="scientific">Sphingobacterium psychroaquaticum</name>
    <dbReference type="NCBI Taxonomy" id="561061"/>
    <lineage>
        <taxon>Bacteria</taxon>
        <taxon>Pseudomonadati</taxon>
        <taxon>Bacteroidota</taxon>
        <taxon>Sphingobacteriia</taxon>
        <taxon>Sphingobacteriales</taxon>
        <taxon>Sphingobacteriaceae</taxon>
        <taxon>Sphingobacterium</taxon>
    </lineage>
</organism>
<evidence type="ECO:0000313" key="2">
    <source>
        <dbReference type="Proteomes" id="UP000192980"/>
    </source>
</evidence>
<dbReference type="OrthoDB" id="1095195at2"/>
<dbReference type="RefSeq" id="WP_085471383.1">
    <property type="nucleotide sequence ID" value="NZ_FXAU01000001.1"/>
</dbReference>
<keyword evidence="2" id="KW-1185">Reference proteome</keyword>
<evidence type="ECO:0000313" key="1">
    <source>
        <dbReference type="EMBL" id="SMG10151.1"/>
    </source>
</evidence>